<evidence type="ECO:0000313" key="4">
    <source>
        <dbReference type="EMBL" id="BDZ45188.1"/>
    </source>
</evidence>
<reference evidence="5" key="1">
    <citation type="journal article" date="2019" name="Int. J. Syst. Evol. Microbiol.">
        <title>The Global Catalogue of Microorganisms (GCM) 10K type strain sequencing project: providing services to taxonomists for standard genome sequencing and annotation.</title>
        <authorList>
            <consortium name="The Broad Institute Genomics Platform"/>
            <consortium name="The Broad Institute Genome Sequencing Center for Infectious Disease"/>
            <person name="Wu L."/>
            <person name="Ma J."/>
        </authorList>
    </citation>
    <scope>NUCLEOTIDE SEQUENCE [LARGE SCALE GENOMIC DNA]</scope>
    <source>
        <strain evidence="5">NBRC 108725</strain>
    </source>
</reference>
<evidence type="ECO:0000256" key="2">
    <source>
        <dbReference type="SAM" id="Phobius"/>
    </source>
</evidence>
<dbReference type="PANTHER" id="PTHR34473:SF2">
    <property type="entry name" value="UPF0699 TRANSMEMBRANE PROTEIN YDBT"/>
    <property type="match status" value="1"/>
</dbReference>
<evidence type="ECO:0000256" key="1">
    <source>
        <dbReference type="SAM" id="MobiDB-lite"/>
    </source>
</evidence>
<feature type="transmembrane region" description="Helical" evidence="2">
    <location>
        <begin position="58"/>
        <end position="76"/>
    </location>
</feature>
<feature type="region of interest" description="Disordered" evidence="1">
    <location>
        <begin position="1"/>
        <end position="27"/>
    </location>
</feature>
<name>A0ABM8GAF1_9MICO</name>
<sequence length="538" mass="57230">MSTDPIRPLGAEAGPVGDPGGRPAGTEPEAIRAAEAPRAEAAALADGEWHRLHPATPFLRGGVAFVAILGILVANFRDRLIDLAVGFEEKDPFDLLIERGWLLPVLGGAIVLVLLGVVGFYLSWRFNQFRVTDEVVEVRSGILFRTQRQARLDRIQGINLGRPLLARLFGAARLEISVAGQDANVRLAFLGSAAADTLRRDVLALASGAKRGGAPAVERARTGLLEQRVGELLAPELDPGEAPPESVVKIPPGRLIGSLLLTESTLILVLVLGVGIPWSLSVGSWYVLLGAFPALLGMGSLIVQRFTRTLRYSIAGTPNGVRVGYGLLSTSNQTIPPGRVHAIAVRQPLLWRAAGWWQITTNLASSGSGSGRGGATPATTLLPVGSRADVARVLALLHPALGDADPSLLETGLVGKGGTDGFVNAPRRARWLRPFSWRRTGFTLTGSALVLRRGAIWRSLILVPQARLQSVALVQGPLQRRLRLAGVHAHTVAGPVLPRLEVVDARTAVSLFDDLRTTAVTSGEADTTHRWNSPRTAS</sequence>
<evidence type="ECO:0000259" key="3">
    <source>
        <dbReference type="Pfam" id="PF03703"/>
    </source>
</evidence>
<dbReference type="InterPro" id="IPR005182">
    <property type="entry name" value="YdbS-like_PH"/>
</dbReference>
<dbReference type="PANTHER" id="PTHR34473">
    <property type="entry name" value="UPF0699 TRANSMEMBRANE PROTEIN YDBS"/>
    <property type="match status" value="1"/>
</dbReference>
<feature type="domain" description="YdbS-like PH" evidence="3">
    <location>
        <begin position="308"/>
        <end position="384"/>
    </location>
</feature>
<dbReference type="InterPro" id="IPR014529">
    <property type="entry name" value="UCP026631"/>
</dbReference>
<feature type="transmembrane region" description="Helical" evidence="2">
    <location>
        <begin position="284"/>
        <end position="303"/>
    </location>
</feature>
<gene>
    <name evidence="4" type="ORF">GCM10025866_10970</name>
</gene>
<feature type="transmembrane region" description="Helical" evidence="2">
    <location>
        <begin position="259"/>
        <end position="278"/>
    </location>
</feature>
<dbReference type="Proteomes" id="UP001321498">
    <property type="component" value="Chromosome"/>
</dbReference>
<proteinExistence type="predicted"/>
<organism evidence="4 5">
    <name type="scientific">Naasia aerilata</name>
    <dbReference type="NCBI Taxonomy" id="1162966"/>
    <lineage>
        <taxon>Bacteria</taxon>
        <taxon>Bacillati</taxon>
        <taxon>Actinomycetota</taxon>
        <taxon>Actinomycetes</taxon>
        <taxon>Micrococcales</taxon>
        <taxon>Microbacteriaceae</taxon>
        <taxon>Naasia</taxon>
    </lineage>
</organism>
<dbReference type="RefSeq" id="WP_286278578.1">
    <property type="nucleotide sequence ID" value="NZ_AP027731.1"/>
</dbReference>
<evidence type="ECO:0000313" key="5">
    <source>
        <dbReference type="Proteomes" id="UP001321498"/>
    </source>
</evidence>
<dbReference type="EMBL" id="AP027731">
    <property type="protein sequence ID" value="BDZ45188.1"/>
    <property type="molecule type" value="Genomic_DNA"/>
</dbReference>
<accession>A0ABM8GAF1</accession>
<feature type="domain" description="YdbS-like PH" evidence="3">
    <location>
        <begin position="124"/>
        <end position="200"/>
    </location>
</feature>
<feature type="domain" description="YdbS-like PH" evidence="3">
    <location>
        <begin position="437"/>
        <end position="511"/>
    </location>
</feature>
<keyword evidence="5" id="KW-1185">Reference proteome</keyword>
<protein>
    <submittedName>
        <fullName evidence="4">Membrane protein</fullName>
    </submittedName>
</protein>
<dbReference type="Pfam" id="PF03703">
    <property type="entry name" value="bPH_2"/>
    <property type="match status" value="3"/>
</dbReference>
<feature type="transmembrane region" description="Helical" evidence="2">
    <location>
        <begin position="101"/>
        <end position="122"/>
    </location>
</feature>
<keyword evidence="2" id="KW-1133">Transmembrane helix</keyword>
<keyword evidence="2" id="KW-0812">Transmembrane</keyword>
<dbReference type="PIRSF" id="PIRSF026631">
    <property type="entry name" value="UCP026631"/>
    <property type="match status" value="1"/>
</dbReference>
<keyword evidence="2" id="KW-0472">Membrane</keyword>